<dbReference type="InterPro" id="IPR022362">
    <property type="entry name" value="Notch_1"/>
</dbReference>
<feature type="compositionally biased region" description="Polar residues" evidence="2">
    <location>
        <begin position="410"/>
        <end position="427"/>
    </location>
</feature>
<comment type="caution">
    <text evidence="4">The sequence shown here is derived from an EMBL/GenBank/DDBJ whole genome shotgun (WGS) entry which is preliminary data.</text>
</comment>
<feature type="compositionally biased region" description="Low complexity" evidence="2">
    <location>
        <begin position="394"/>
        <end position="409"/>
    </location>
</feature>
<dbReference type="GO" id="GO:0007219">
    <property type="term" value="P:Notch signaling pathway"/>
    <property type="evidence" value="ECO:0007669"/>
    <property type="project" value="InterPro"/>
</dbReference>
<organism evidence="4 5">
    <name type="scientific">Danionella cerebrum</name>
    <dbReference type="NCBI Taxonomy" id="2873325"/>
    <lineage>
        <taxon>Eukaryota</taxon>
        <taxon>Metazoa</taxon>
        <taxon>Chordata</taxon>
        <taxon>Craniata</taxon>
        <taxon>Vertebrata</taxon>
        <taxon>Euteleostomi</taxon>
        <taxon>Actinopterygii</taxon>
        <taxon>Neopterygii</taxon>
        <taxon>Teleostei</taxon>
        <taxon>Ostariophysi</taxon>
        <taxon>Cypriniformes</taxon>
        <taxon>Danionidae</taxon>
        <taxon>Danioninae</taxon>
        <taxon>Danionella</taxon>
    </lineage>
</organism>
<keyword evidence="1" id="KW-0040">ANK repeat</keyword>
<name>A0A553QCC7_9TELE</name>
<dbReference type="InterPro" id="IPR024600">
    <property type="entry name" value="Notch_C"/>
</dbReference>
<dbReference type="SUPFAM" id="SSF48403">
    <property type="entry name" value="Ankyrin repeat"/>
    <property type="match status" value="1"/>
</dbReference>
<dbReference type="InterPro" id="IPR036770">
    <property type="entry name" value="Ankyrin_rpt-contain_sf"/>
</dbReference>
<gene>
    <name evidence="4" type="ORF">DNTS_005970</name>
</gene>
<reference evidence="4 5" key="1">
    <citation type="journal article" date="2019" name="Sci. Data">
        <title>Hybrid genome assembly and annotation of Danionella translucida.</title>
        <authorList>
            <person name="Kadobianskyi M."/>
            <person name="Schulze L."/>
            <person name="Schuelke M."/>
            <person name="Judkewitz B."/>
        </authorList>
    </citation>
    <scope>NUCLEOTIDE SEQUENCE [LARGE SCALE GENOMIC DNA]</scope>
    <source>
        <strain evidence="4 5">Bolton</strain>
    </source>
</reference>
<feature type="compositionally biased region" description="Polar residues" evidence="2">
    <location>
        <begin position="357"/>
        <end position="384"/>
    </location>
</feature>
<evidence type="ECO:0000259" key="3">
    <source>
        <dbReference type="SMART" id="SM01334"/>
    </source>
</evidence>
<evidence type="ECO:0000313" key="5">
    <source>
        <dbReference type="Proteomes" id="UP000316079"/>
    </source>
</evidence>
<evidence type="ECO:0000256" key="1">
    <source>
        <dbReference type="PROSITE-ProRule" id="PRU00023"/>
    </source>
</evidence>
<dbReference type="GO" id="GO:0006355">
    <property type="term" value="P:regulation of DNA-templated transcription"/>
    <property type="evidence" value="ECO:0007669"/>
    <property type="project" value="InterPro"/>
</dbReference>
<dbReference type="PRINTS" id="PR01984">
    <property type="entry name" value="NOTCH1"/>
</dbReference>
<dbReference type="PROSITE" id="PS50297">
    <property type="entry name" value="ANK_REP_REGION"/>
    <property type="match status" value="1"/>
</dbReference>
<dbReference type="InterPro" id="IPR002110">
    <property type="entry name" value="Ankyrin_rpt"/>
</dbReference>
<dbReference type="EMBL" id="SRMA01026116">
    <property type="protein sequence ID" value="TRY87577.1"/>
    <property type="molecule type" value="Genomic_DNA"/>
</dbReference>
<evidence type="ECO:0000256" key="2">
    <source>
        <dbReference type="SAM" id="MobiDB-lite"/>
    </source>
</evidence>
<keyword evidence="5" id="KW-1185">Reference proteome</keyword>
<sequence length="437" mass="47889">MSVLVQEETPLFLAAREGSYETAKVLLEHFANREITDHMDRLPRDIAQDRMHHDIVRLIDEYNLVRSPQMHTAPLCTSLSPPLCSPNAFMGNMKPSIQSKKPRKPSTKGINCKDVKSKKKKAQDGKGNLLESSAVLSPVDSLESPHGYMSDVSSPPLMTSPFQQSPSMSLNQLQGISDTHIGVSHLGLGNKQDLTNIQFDPLPPRLTHLPVAASNTASIMNGQCEWLGRIHNTMGPQNQFGAMRNASGQANLHQSNLMTSHHNGRTLPQMMNYQSMPNSHLTTAPHMMQQMQSNLPARPQPTGIQLQHQSSNQSQNFLGGELGAPELQQGTGSSIHIHTILPQETQLLNPSTLGQSMAGTQFLTPPSQHSYTTVLDTNTPNHQLQVPDHPFLTPSPGSPDQWSSSSPHSNLSDWSEGISSPPTSMPSQIGHIPEQFK</sequence>
<dbReference type="PROSITE" id="PS50088">
    <property type="entry name" value="ANK_REPEAT"/>
    <property type="match status" value="1"/>
</dbReference>
<dbReference type="OrthoDB" id="8913202at2759"/>
<protein>
    <recommendedName>
        <fullName evidence="3">Notch C-terminal domain-containing protein</fullName>
    </recommendedName>
</protein>
<feature type="region of interest" description="Disordered" evidence="2">
    <location>
        <begin position="294"/>
        <end position="321"/>
    </location>
</feature>
<feature type="domain" description="Notch C-terminal" evidence="3">
    <location>
        <begin position="359"/>
        <end position="423"/>
    </location>
</feature>
<dbReference type="AlphaFoldDB" id="A0A553QCC7"/>
<dbReference type="Gene3D" id="1.25.40.20">
    <property type="entry name" value="Ankyrin repeat-containing domain"/>
    <property type="match status" value="1"/>
</dbReference>
<dbReference type="STRING" id="623744.A0A553QCC7"/>
<proteinExistence type="predicted"/>
<feature type="region of interest" description="Disordered" evidence="2">
    <location>
        <begin position="357"/>
        <end position="437"/>
    </location>
</feature>
<feature type="region of interest" description="Disordered" evidence="2">
    <location>
        <begin position="90"/>
        <end position="132"/>
    </location>
</feature>
<evidence type="ECO:0000313" key="4">
    <source>
        <dbReference type="EMBL" id="TRY87577.1"/>
    </source>
</evidence>
<feature type="repeat" description="ANK" evidence="1">
    <location>
        <begin position="6"/>
        <end position="38"/>
    </location>
</feature>
<dbReference type="Proteomes" id="UP000316079">
    <property type="component" value="Unassembled WGS sequence"/>
</dbReference>
<accession>A0A553QCC7</accession>
<dbReference type="GO" id="GO:0038023">
    <property type="term" value="F:signaling receptor activity"/>
    <property type="evidence" value="ECO:0007669"/>
    <property type="project" value="InterPro"/>
</dbReference>
<dbReference type="Pfam" id="PF00023">
    <property type="entry name" value="Ank"/>
    <property type="match status" value="1"/>
</dbReference>
<dbReference type="SMART" id="SM01334">
    <property type="entry name" value="DUF3454"/>
    <property type="match status" value="1"/>
</dbReference>